<keyword evidence="2" id="KW-0378">Hydrolase</keyword>
<dbReference type="KEGG" id="ttr:Tter_1199"/>
<dbReference type="InterPro" id="IPR029058">
    <property type="entry name" value="AB_hydrolase_fold"/>
</dbReference>
<dbReference type="EMBL" id="CP001825">
    <property type="protein sequence ID" value="ACZ42107.1"/>
    <property type="molecule type" value="Genomic_DNA"/>
</dbReference>
<dbReference type="InterPro" id="IPR000639">
    <property type="entry name" value="Epox_hydrolase-like"/>
</dbReference>
<keyword evidence="3" id="KW-1185">Reference proteome</keyword>
<dbReference type="ESTHER" id="thet1-d1cbe2">
    <property type="family name" value="6_AlphaBeta_hydrolase"/>
</dbReference>
<dbReference type="PANTHER" id="PTHR43798:SF33">
    <property type="entry name" value="HYDROLASE, PUTATIVE (AFU_ORTHOLOGUE AFUA_2G14860)-RELATED"/>
    <property type="match status" value="1"/>
</dbReference>
<dbReference type="RefSeq" id="WP_012875142.1">
    <property type="nucleotide sequence ID" value="NC_013525.1"/>
</dbReference>
<organism evidence="2 3">
    <name type="scientific">Thermobaculum terrenum (strain ATCC BAA-798 / CCMEE 7001 / YNP1)</name>
    <dbReference type="NCBI Taxonomy" id="525904"/>
    <lineage>
        <taxon>Bacteria</taxon>
        <taxon>Bacillati</taxon>
        <taxon>Chloroflexota</taxon>
        <taxon>Chloroflexia</taxon>
        <taxon>Candidatus Thermobaculales</taxon>
        <taxon>Candidatus Thermobaculaceae</taxon>
        <taxon>Thermobaculum</taxon>
    </lineage>
</organism>
<evidence type="ECO:0000259" key="1">
    <source>
        <dbReference type="Pfam" id="PF00561"/>
    </source>
</evidence>
<dbReference type="PRINTS" id="PR00111">
    <property type="entry name" value="ABHYDROLASE"/>
</dbReference>
<dbReference type="AlphaFoldDB" id="D1CBE2"/>
<proteinExistence type="predicted"/>
<dbReference type="InterPro" id="IPR050266">
    <property type="entry name" value="AB_hydrolase_sf"/>
</dbReference>
<dbReference type="PANTHER" id="PTHR43798">
    <property type="entry name" value="MONOACYLGLYCEROL LIPASE"/>
    <property type="match status" value="1"/>
</dbReference>
<protein>
    <submittedName>
        <fullName evidence="2">Alpha/beta hydrolase fold protein</fullName>
    </submittedName>
</protein>
<evidence type="ECO:0000313" key="3">
    <source>
        <dbReference type="Proteomes" id="UP000000323"/>
    </source>
</evidence>
<dbReference type="GO" id="GO:0047372">
    <property type="term" value="F:monoacylglycerol lipase activity"/>
    <property type="evidence" value="ECO:0007669"/>
    <property type="project" value="TreeGrafter"/>
</dbReference>
<dbReference type="SUPFAM" id="SSF53474">
    <property type="entry name" value="alpha/beta-Hydrolases"/>
    <property type="match status" value="1"/>
</dbReference>
<dbReference type="GO" id="GO:0016020">
    <property type="term" value="C:membrane"/>
    <property type="evidence" value="ECO:0007669"/>
    <property type="project" value="TreeGrafter"/>
</dbReference>
<dbReference type="HOGENOM" id="CLU_993709_0_0_0"/>
<dbReference type="GO" id="GO:0046464">
    <property type="term" value="P:acylglycerol catabolic process"/>
    <property type="evidence" value="ECO:0007669"/>
    <property type="project" value="TreeGrafter"/>
</dbReference>
<dbReference type="Pfam" id="PF00561">
    <property type="entry name" value="Abhydrolase_1"/>
    <property type="match status" value="1"/>
</dbReference>
<dbReference type="Proteomes" id="UP000000323">
    <property type="component" value="Chromosome 1"/>
</dbReference>
<name>D1CBE2_THET1</name>
<dbReference type="InterPro" id="IPR000073">
    <property type="entry name" value="AB_hydrolase_1"/>
</dbReference>
<dbReference type="eggNOG" id="COG2267">
    <property type="taxonomic scope" value="Bacteria"/>
</dbReference>
<dbReference type="Gene3D" id="3.40.50.1820">
    <property type="entry name" value="alpha/beta hydrolase"/>
    <property type="match status" value="1"/>
</dbReference>
<gene>
    <name evidence="2" type="ordered locus">Tter_1199</name>
</gene>
<dbReference type="PRINTS" id="PR00412">
    <property type="entry name" value="EPOXHYDRLASE"/>
</dbReference>
<reference evidence="3" key="1">
    <citation type="journal article" date="2010" name="Stand. Genomic Sci.">
        <title>Complete genome sequence of 'Thermobaculum terrenum' type strain (YNP1).</title>
        <authorList>
            <person name="Kiss H."/>
            <person name="Cleland D."/>
            <person name="Lapidus A."/>
            <person name="Lucas S."/>
            <person name="Glavina Del Rio T."/>
            <person name="Nolan M."/>
            <person name="Tice H."/>
            <person name="Han C."/>
            <person name="Goodwin L."/>
            <person name="Pitluck S."/>
            <person name="Liolios K."/>
            <person name="Ivanova N."/>
            <person name="Mavromatis K."/>
            <person name="Ovchinnikova G."/>
            <person name="Pati A."/>
            <person name="Chen A."/>
            <person name="Palaniappan K."/>
            <person name="Land M."/>
            <person name="Hauser L."/>
            <person name="Chang Y."/>
            <person name="Jeffries C."/>
            <person name="Lu M."/>
            <person name="Brettin T."/>
            <person name="Detter J."/>
            <person name="Goker M."/>
            <person name="Tindall B."/>
            <person name="Beck B."/>
            <person name="McDermott T."/>
            <person name="Woyke T."/>
            <person name="Bristow J."/>
            <person name="Eisen J."/>
            <person name="Markowitz V."/>
            <person name="Hugenholtz P."/>
            <person name="Kyrpides N."/>
            <person name="Klenk H."/>
            <person name="Cheng J."/>
        </authorList>
    </citation>
    <scope>NUCLEOTIDE SEQUENCE [LARGE SCALE GENOMIC DNA]</scope>
    <source>
        <strain evidence="3">ATCC BAA-798 / YNP1</strain>
    </source>
</reference>
<dbReference type="STRING" id="525904.Tter_1199"/>
<accession>D1CBE2</accession>
<evidence type="ECO:0000313" key="2">
    <source>
        <dbReference type="EMBL" id="ACZ42107.1"/>
    </source>
</evidence>
<sequence>MEPIWTERYIHDIWVRSLETNPEKKASLVFLHGIPATSYIWHPIMSEIGGQYPSKAPDLPGIGRSDPINPPTLSSYHYFIDRYLQIFASESVVLVGHDLGALYALTYAAWKRRRLSGLILMDTTAFLHLDILASLGLLAWPIVGELYPHFISNPRYMSLLRKYIRSIYPVQTDELVIRDVISNYSRLLPWQHIVKSIRGIDPIRCLIARRLVWKLNLPVLILWAADDPYFPATDAYKLKALFPNSKLKLIDEGGHFLMLSKSMEVADAISDFLQETDILT</sequence>
<feature type="domain" description="AB hydrolase-1" evidence="1">
    <location>
        <begin position="28"/>
        <end position="260"/>
    </location>
</feature>